<feature type="transmembrane region" description="Helical" evidence="1">
    <location>
        <begin position="21"/>
        <end position="44"/>
    </location>
</feature>
<evidence type="ECO:0000256" key="1">
    <source>
        <dbReference type="SAM" id="Phobius"/>
    </source>
</evidence>
<dbReference type="Proteomes" id="UP000198642">
    <property type="component" value="Unassembled WGS sequence"/>
</dbReference>
<evidence type="ECO:0000313" key="3">
    <source>
        <dbReference type="Proteomes" id="UP000198642"/>
    </source>
</evidence>
<protein>
    <submittedName>
        <fullName evidence="2">Competence protein ComGF</fullName>
    </submittedName>
</protein>
<dbReference type="InterPro" id="IPR016977">
    <property type="entry name" value="ComGF"/>
</dbReference>
<dbReference type="AlphaFoldDB" id="A0A1I0V540"/>
<organism evidence="2 3">
    <name type="scientific">Lentibacillus halodurans</name>
    <dbReference type="NCBI Taxonomy" id="237679"/>
    <lineage>
        <taxon>Bacteria</taxon>
        <taxon>Bacillati</taxon>
        <taxon>Bacillota</taxon>
        <taxon>Bacilli</taxon>
        <taxon>Bacillales</taxon>
        <taxon>Bacillaceae</taxon>
        <taxon>Lentibacillus</taxon>
    </lineage>
</organism>
<accession>A0A1I0V540</accession>
<proteinExistence type="predicted"/>
<keyword evidence="1" id="KW-0812">Transmembrane</keyword>
<keyword evidence="3" id="KW-1185">Reference proteome</keyword>
<dbReference type="STRING" id="237679.SAMN04488072_101173"/>
<keyword evidence="1" id="KW-1133">Transmembrane helix</keyword>
<name>A0A1I0V540_9BACI</name>
<dbReference type="RefSeq" id="WP_090232225.1">
    <property type="nucleotide sequence ID" value="NZ_FOJW01000001.1"/>
</dbReference>
<dbReference type="Pfam" id="PF15980">
    <property type="entry name" value="ComGF"/>
    <property type="match status" value="1"/>
</dbReference>
<reference evidence="2 3" key="1">
    <citation type="submission" date="2016-10" db="EMBL/GenBank/DDBJ databases">
        <authorList>
            <person name="de Groot N.N."/>
        </authorList>
    </citation>
    <scope>NUCLEOTIDE SEQUENCE [LARGE SCALE GENOMIC DNA]</scope>
    <source>
        <strain evidence="2 3">CGMCC 1.3702</strain>
    </source>
</reference>
<dbReference type="EMBL" id="FOJW01000001">
    <property type="protein sequence ID" value="SFA71167.1"/>
    <property type="molecule type" value="Genomic_DNA"/>
</dbReference>
<dbReference type="OrthoDB" id="2361316at2"/>
<evidence type="ECO:0000313" key="2">
    <source>
        <dbReference type="EMBL" id="SFA71167.1"/>
    </source>
</evidence>
<keyword evidence="1" id="KW-0472">Membrane</keyword>
<sequence length="149" mass="17324">MLKIKQTNSVYTEIRTNEKGFTFISMFLAISIIFMTIPFTTYLIKTVDFTSSYDQLSVQQFFFFLRDEVIRAVEINVESSNITLLQPDESTVTLEQYDDQIIRRLDGTGFEIYLRNVRDVHFTASSYGLHASIITLNGDQFEKIIVDYN</sequence>
<gene>
    <name evidence="2" type="ORF">SAMN04488072_101173</name>
</gene>